<keyword evidence="2" id="KW-1185">Reference proteome</keyword>
<name>A0A835CK96_9FABA</name>
<accession>A0A835CK96</accession>
<comment type="caution">
    <text evidence="1">The sequence shown here is derived from an EMBL/GenBank/DDBJ whole genome shotgun (WGS) entry which is preliminary data.</text>
</comment>
<sequence>MEHRAHRIAKMRVDLVDYEALDQESFLNLCR</sequence>
<protein>
    <submittedName>
        <fullName evidence="1">Uncharacterized protein</fullName>
    </submittedName>
</protein>
<evidence type="ECO:0000313" key="2">
    <source>
        <dbReference type="Proteomes" id="UP000634136"/>
    </source>
</evidence>
<proteinExistence type="predicted"/>
<dbReference type="EMBL" id="JAAIUW010000001">
    <property type="protein sequence ID" value="KAF7844471.1"/>
    <property type="molecule type" value="Genomic_DNA"/>
</dbReference>
<dbReference type="Proteomes" id="UP000634136">
    <property type="component" value="Unassembled WGS sequence"/>
</dbReference>
<organism evidence="1 2">
    <name type="scientific">Senna tora</name>
    <dbReference type="NCBI Taxonomy" id="362788"/>
    <lineage>
        <taxon>Eukaryota</taxon>
        <taxon>Viridiplantae</taxon>
        <taxon>Streptophyta</taxon>
        <taxon>Embryophyta</taxon>
        <taxon>Tracheophyta</taxon>
        <taxon>Spermatophyta</taxon>
        <taxon>Magnoliopsida</taxon>
        <taxon>eudicotyledons</taxon>
        <taxon>Gunneridae</taxon>
        <taxon>Pentapetalae</taxon>
        <taxon>rosids</taxon>
        <taxon>fabids</taxon>
        <taxon>Fabales</taxon>
        <taxon>Fabaceae</taxon>
        <taxon>Caesalpinioideae</taxon>
        <taxon>Cassia clade</taxon>
        <taxon>Senna</taxon>
    </lineage>
</organism>
<evidence type="ECO:0000313" key="1">
    <source>
        <dbReference type="EMBL" id="KAF7844471.1"/>
    </source>
</evidence>
<dbReference type="AlphaFoldDB" id="A0A835CK96"/>
<reference evidence="1" key="1">
    <citation type="submission" date="2020-09" db="EMBL/GenBank/DDBJ databases">
        <title>Genome-Enabled Discovery of Anthraquinone Biosynthesis in Senna tora.</title>
        <authorList>
            <person name="Kang S.-H."/>
            <person name="Pandey R.P."/>
            <person name="Lee C.-M."/>
            <person name="Sim J.-S."/>
            <person name="Jeong J.-T."/>
            <person name="Choi B.-S."/>
            <person name="Jung M."/>
            <person name="Ginzburg D."/>
            <person name="Zhao K."/>
            <person name="Won S.Y."/>
            <person name="Oh T.-J."/>
            <person name="Yu Y."/>
            <person name="Kim N.-H."/>
            <person name="Lee O.R."/>
            <person name="Lee T.-H."/>
            <person name="Bashyal P."/>
            <person name="Kim T.-S."/>
            <person name="Lee W.-H."/>
            <person name="Kawkins C."/>
            <person name="Kim C.-K."/>
            <person name="Kim J.S."/>
            <person name="Ahn B.O."/>
            <person name="Rhee S.Y."/>
            <person name="Sohng J.K."/>
        </authorList>
    </citation>
    <scope>NUCLEOTIDE SEQUENCE</scope>
    <source>
        <tissue evidence="1">Leaf</tissue>
    </source>
</reference>
<gene>
    <name evidence="1" type="ORF">G2W53_001376</name>
</gene>